<dbReference type="PROSITE" id="PS50097">
    <property type="entry name" value="BTB"/>
    <property type="match status" value="1"/>
</dbReference>
<evidence type="ECO:0000313" key="19">
    <source>
        <dbReference type="Proteomes" id="UP001151529"/>
    </source>
</evidence>
<comment type="pathway">
    <text evidence="2">Protein modification; protein ubiquitination.</text>
</comment>
<dbReference type="InterPro" id="IPR000210">
    <property type="entry name" value="BTB/POZ_dom"/>
</dbReference>
<dbReference type="Pfam" id="PF12796">
    <property type="entry name" value="Ank_2"/>
    <property type="match status" value="1"/>
</dbReference>
<dbReference type="PANTHER" id="PTHR46475">
    <property type="entry name" value="REGULATORY PROTEIN NPR3"/>
    <property type="match status" value="1"/>
</dbReference>
<sequence length="574" mass="64447">MDIATAMSSSFAFSSSSYLSNESSSHHVAAPDVPEPGVNLEILSLSKLSCHLGRLLLDGEYDYSDAEIVVEGISVGVHRCILAARSQFFHELFKKVDGDSTSGGKPRYLMSDLVPYGGVGYEAFNVLLHYFYTGKLEPSPPEVSQCVDDACAHDACRPAINYAVELMHASATFQMKELVLLFQRRLLSFIDKALVEDVIPVVMAASHCQLGQLLPHCIEKLARSDLDSVCIDKELPHEISSKIKLLRKKSLEEAGKSVEEVDPEREKRMKKIHMALDSDDVELVRLHLSESNFTLDDAYALHYAVSYCDPKIVREVLALGSADLNLRNSRGYTVLHVAARRRESSILTELLARGARASETTMDGRNAISIWRSLTRPKEYNANTEQGQERNKDRICIDFLEREMSRTSMSANMSLTSPDLNMNPDELEDRVNFARLLFPAEARLAKDMANADSTSMYAGLPEDDLNETTSVQAESPQLRQQEMRKIVEMGRLYFPHCAEVLDKYLDDDVPDALFLDKGTPEEQKIKKMRFLELKEDVQMAFNKDIQKNRSVLSSSSSFSSSPKRGAARRARRKR</sequence>
<proteinExistence type="inferred from homology"/>
<name>A0A6N2NHT8_SALVM</name>
<reference evidence="17" key="2">
    <citation type="submission" date="2022-11" db="EMBL/GenBank/DDBJ databases">
        <authorList>
            <person name="Hyden B.L."/>
            <person name="Feng K."/>
            <person name="Yates T."/>
            <person name="Jawdy S."/>
            <person name="Smart L.B."/>
            <person name="Muchero W."/>
        </authorList>
    </citation>
    <scope>NUCLEOTIDE SEQUENCE</scope>
    <source>
        <tissue evidence="17">Shoot tip</tissue>
    </source>
</reference>
<dbReference type="InterPro" id="IPR036770">
    <property type="entry name" value="Ankyrin_rpt-contain_sf"/>
</dbReference>
<feature type="region of interest" description="Disordered" evidence="14">
    <location>
        <begin position="546"/>
        <end position="574"/>
    </location>
</feature>
<keyword evidence="3" id="KW-0479">Metal-binding</keyword>
<evidence type="ECO:0000256" key="6">
    <source>
        <dbReference type="ARBA" id="ARBA00022786"/>
    </source>
</evidence>
<accession>A0A6N2NHT8</accession>
<evidence type="ECO:0000256" key="10">
    <source>
        <dbReference type="ARBA" id="ARBA00023242"/>
    </source>
</evidence>
<evidence type="ECO:0000256" key="4">
    <source>
        <dbReference type="ARBA" id="ARBA00022737"/>
    </source>
</evidence>
<evidence type="ECO:0000256" key="9">
    <source>
        <dbReference type="ARBA" id="ARBA00023043"/>
    </source>
</evidence>
<organism evidence="18">
    <name type="scientific">Salix viminalis</name>
    <name type="common">Common osier</name>
    <name type="synonym">Basket willow</name>
    <dbReference type="NCBI Taxonomy" id="40686"/>
    <lineage>
        <taxon>Eukaryota</taxon>
        <taxon>Viridiplantae</taxon>
        <taxon>Streptophyta</taxon>
        <taxon>Embryophyta</taxon>
        <taxon>Tracheophyta</taxon>
        <taxon>Spermatophyta</taxon>
        <taxon>Magnoliopsida</taxon>
        <taxon>eudicotyledons</taxon>
        <taxon>Gunneridae</taxon>
        <taxon>Pentapetalae</taxon>
        <taxon>rosids</taxon>
        <taxon>fabids</taxon>
        <taxon>Malpighiales</taxon>
        <taxon>Salicaceae</taxon>
        <taxon>Saliceae</taxon>
        <taxon>Salix</taxon>
    </lineage>
</organism>
<dbReference type="FunFam" id="1.25.40.20:FF:000123">
    <property type="entry name" value="regulatory protein NPR3-like"/>
    <property type="match status" value="1"/>
</dbReference>
<feature type="repeat" description="ANK" evidence="12">
    <location>
        <begin position="330"/>
        <end position="362"/>
    </location>
</feature>
<evidence type="ECO:0000256" key="12">
    <source>
        <dbReference type="PROSITE-ProRule" id="PRU00023"/>
    </source>
</evidence>
<feature type="domain" description="C2HC NPR-type" evidence="16">
    <location>
        <begin position="143"/>
        <end position="157"/>
    </location>
</feature>
<dbReference type="SUPFAM" id="SSF54695">
    <property type="entry name" value="POZ domain"/>
    <property type="match status" value="1"/>
</dbReference>
<dbReference type="FunFam" id="3.30.710.10:FF:000110">
    <property type="entry name" value="Regulatory protein NPR3"/>
    <property type="match status" value="1"/>
</dbReference>
<dbReference type="Pfam" id="PF12313">
    <property type="entry name" value="NPR1_like_C"/>
    <property type="match status" value="1"/>
</dbReference>
<keyword evidence="6" id="KW-0833">Ubl conjugation pathway</keyword>
<dbReference type="InterPro" id="IPR002110">
    <property type="entry name" value="Ankyrin_rpt"/>
</dbReference>
<dbReference type="Gene3D" id="3.30.710.10">
    <property type="entry name" value="Potassium Channel Kv1.1, Chain A"/>
    <property type="match status" value="1"/>
</dbReference>
<dbReference type="InterPro" id="IPR057250">
    <property type="entry name" value="Znf_C2HC_NPR-type"/>
</dbReference>
<evidence type="ECO:0000256" key="7">
    <source>
        <dbReference type="ARBA" id="ARBA00022821"/>
    </source>
</evidence>
<evidence type="ECO:0000313" key="18">
    <source>
        <dbReference type="EMBL" id="VFU66435.1"/>
    </source>
</evidence>
<dbReference type="SMART" id="SM00248">
    <property type="entry name" value="ANK"/>
    <property type="match status" value="2"/>
</dbReference>
<dbReference type="EMBL" id="CAADRP010002351">
    <property type="protein sequence ID" value="VFU66435.1"/>
    <property type="molecule type" value="Genomic_DNA"/>
</dbReference>
<evidence type="ECO:0000256" key="5">
    <source>
        <dbReference type="ARBA" id="ARBA00022771"/>
    </source>
</evidence>
<keyword evidence="8" id="KW-0862">Zinc</keyword>
<comment type="caution">
    <text evidence="13">Lacks conserved residue(s) required for the propagation of feature annotation.</text>
</comment>
<dbReference type="SUPFAM" id="SSF48403">
    <property type="entry name" value="Ankyrin repeat"/>
    <property type="match status" value="1"/>
</dbReference>
<dbReference type="GO" id="GO:2000031">
    <property type="term" value="P:regulation of salicylic acid mediated signaling pathway"/>
    <property type="evidence" value="ECO:0007669"/>
    <property type="project" value="InterPro"/>
</dbReference>
<dbReference type="PROSITE" id="PS50297">
    <property type="entry name" value="ANK_REP_REGION"/>
    <property type="match status" value="1"/>
</dbReference>
<dbReference type="Proteomes" id="UP001151529">
    <property type="component" value="Chromosome 5"/>
</dbReference>
<dbReference type="InterPro" id="IPR021094">
    <property type="entry name" value="NPR1/NIM1-like_C"/>
</dbReference>
<feature type="compositionally biased region" description="Basic residues" evidence="14">
    <location>
        <begin position="565"/>
        <end position="574"/>
    </location>
</feature>
<dbReference type="InterPro" id="IPR044292">
    <property type="entry name" value="NPR"/>
</dbReference>
<keyword evidence="10" id="KW-0539">Nucleus</keyword>
<dbReference type="PROSITE" id="PS50088">
    <property type="entry name" value="ANK_REPEAT"/>
    <property type="match status" value="1"/>
</dbReference>
<reference evidence="18" key="1">
    <citation type="submission" date="2019-03" db="EMBL/GenBank/DDBJ databases">
        <authorList>
            <person name="Mank J."/>
            <person name="Almeida P."/>
        </authorList>
    </citation>
    <scope>NUCLEOTIDE SEQUENCE</scope>
    <source>
        <strain evidence="18">78183</strain>
    </source>
</reference>
<gene>
    <name evidence="17" type="ORF">OIU85_018293</name>
    <name evidence="18" type="ORF">SVIM_LOCUS515845</name>
</gene>
<dbReference type="InterPro" id="IPR011333">
    <property type="entry name" value="SKP1/BTB/POZ_sf"/>
</dbReference>
<dbReference type="PANTHER" id="PTHR46475:SF7">
    <property type="entry name" value="REGULATORY PROTEIN, PUTATIVE-RELATED"/>
    <property type="match status" value="1"/>
</dbReference>
<evidence type="ECO:0000256" key="2">
    <source>
        <dbReference type="ARBA" id="ARBA00004906"/>
    </source>
</evidence>
<evidence type="ECO:0000259" key="15">
    <source>
        <dbReference type="PROSITE" id="PS50097"/>
    </source>
</evidence>
<dbReference type="OrthoDB" id="71307at2759"/>
<dbReference type="Pfam" id="PF00651">
    <property type="entry name" value="BTB"/>
    <property type="match status" value="1"/>
</dbReference>
<feature type="domain" description="BTB" evidence="15">
    <location>
        <begin position="64"/>
        <end position="140"/>
    </location>
</feature>
<protein>
    <submittedName>
        <fullName evidence="17">REGULATORY PROTEIN putative-RELATED</fullName>
    </submittedName>
</protein>
<dbReference type="GO" id="GO:0042742">
    <property type="term" value="P:defense response to bacterium"/>
    <property type="evidence" value="ECO:0007669"/>
    <property type="project" value="TreeGrafter"/>
</dbReference>
<keyword evidence="7" id="KW-0611">Plant defense</keyword>
<dbReference type="AlphaFoldDB" id="A0A6N2NHT8"/>
<dbReference type="EMBL" id="JAPFFL010000003">
    <property type="protein sequence ID" value="KAJ6736071.1"/>
    <property type="molecule type" value="Genomic_DNA"/>
</dbReference>
<evidence type="ECO:0000256" key="11">
    <source>
        <dbReference type="ARBA" id="ARBA00044947"/>
    </source>
</evidence>
<feature type="compositionally biased region" description="Low complexity" evidence="14">
    <location>
        <begin position="550"/>
        <end position="564"/>
    </location>
</feature>
<dbReference type="CDD" id="cd18310">
    <property type="entry name" value="BTB_POZ_NPR_plant"/>
    <property type="match status" value="1"/>
</dbReference>
<dbReference type="PROSITE" id="PS52046">
    <property type="entry name" value="ZF_C2HC_NPR"/>
    <property type="match status" value="1"/>
</dbReference>
<evidence type="ECO:0000256" key="8">
    <source>
        <dbReference type="ARBA" id="ARBA00022833"/>
    </source>
</evidence>
<dbReference type="Gene3D" id="1.25.40.20">
    <property type="entry name" value="Ankyrin repeat-containing domain"/>
    <property type="match status" value="1"/>
</dbReference>
<dbReference type="EMBL" id="JAPFFL010000003">
    <property type="protein sequence ID" value="KAJ6736072.1"/>
    <property type="molecule type" value="Genomic_DNA"/>
</dbReference>
<evidence type="ECO:0000256" key="13">
    <source>
        <dbReference type="PROSITE-ProRule" id="PRU01391"/>
    </source>
</evidence>
<keyword evidence="9 12" id="KW-0040">ANK repeat</keyword>
<keyword evidence="5 13" id="KW-0863">Zinc-finger</keyword>
<dbReference type="GO" id="GO:2000022">
    <property type="term" value="P:regulation of jasmonic acid mediated signaling pathway"/>
    <property type="evidence" value="ECO:0007669"/>
    <property type="project" value="InterPro"/>
</dbReference>
<reference evidence="17" key="3">
    <citation type="journal article" date="2023" name="Int. J. Mol. Sci.">
        <title>De Novo Assembly and Annotation of 11 Diverse Shrub Willow (Salix) Genomes Reveals Novel Gene Organization in Sex-Linked Regions.</title>
        <authorList>
            <person name="Hyden B."/>
            <person name="Feng K."/>
            <person name="Yates T.B."/>
            <person name="Jawdy S."/>
            <person name="Cereghino C."/>
            <person name="Smart L.B."/>
            <person name="Muchero W."/>
        </authorList>
    </citation>
    <scope>NUCLEOTIDE SEQUENCE [LARGE SCALE GENOMIC DNA]</scope>
    <source>
        <tissue evidence="17">Shoot tip</tissue>
    </source>
</reference>
<evidence type="ECO:0000313" key="17">
    <source>
        <dbReference type="EMBL" id="KAJ6736071.1"/>
    </source>
</evidence>
<dbReference type="GO" id="GO:0009862">
    <property type="term" value="P:systemic acquired resistance, salicylic acid mediated signaling pathway"/>
    <property type="evidence" value="ECO:0007669"/>
    <property type="project" value="InterPro"/>
</dbReference>
<evidence type="ECO:0000256" key="14">
    <source>
        <dbReference type="SAM" id="MobiDB-lite"/>
    </source>
</evidence>
<evidence type="ECO:0000259" key="16">
    <source>
        <dbReference type="PROSITE" id="PS52046"/>
    </source>
</evidence>
<comment type="subcellular location">
    <subcellularLocation>
        <location evidence="1">Nucleus</location>
    </subcellularLocation>
</comment>
<keyword evidence="19" id="KW-1185">Reference proteome</keyword>
<keyword evidence="4" id="KW-0677">Repeat</keyword>
<dbReference type="GO" id="GO:0050832">
    <property type="term" value="P:defense response to fungus"/>
    <property type="evidence" value="ECO:0007669"/>
    <property type="project" value="TreeGrafter"/>
</dbReference>
<dbReference type="GO" id="GO:0008270">
    <property type="term" value="F:zinc ion binding"/>
    <property type="evidence" value="ECO:0007669"/>
    <property type="project" value="UniProtKB-KW"/>
</dbReference>
<dbReference type="GO" id="GO:0005634">
    <property type="term" value="C:nucleus"/>
    <property type="evidence" value="ECO:0007669"/>
    <property type="project" value="UniProtKB-SubCell"/>
</dbReference>
<evidence type="ECO:0000256" key="1">
    <source>
        <dbReference type="ARBA" id="ARBA00004123"/>
    </source>
</evidence>
<evidence type="ECO:0000256" key="3">
    <source>
        <dbReference type="ARBA" id="ARBA00022723"/>
    </source>
</evidence>
<comment type="similarity">
    <text evidence="11">Belongs to the plant 'ANKYRIN-BTB/POZ' family. 'NPR1-like' subfamily.</text>
</comment>
<dbReference type="SMART" id="SM00225">
    <property type="entry name" value="BTB"/>
    <property type="match status" value="1"/>
</dbReference>